<protein>
    <recommendedName>
        <fullName evidence="2">(5-formylfuran-3-yl)methyl phosphate synthase</fullName>
        <ecNumber evidence="2">4.2.3.153</ecNumber>
    </recommendedName>
    <alternativeName>
        <fullName evidence="5">4-(hydroxymethyl)-2-furancarboxaldehyde-phosphate synthase</fullName>
    </alternativeName>
</protein>
<reference evidence="7 8" key="1">
    <citation type="submission" date="2018-05" db="EMBL/GenBank/DDBJ databases">
        <title>Genomic Encyclopedia of Type Strains, Phase IV (KMG-V): Genome sequencing to study the core and pangenomes of soil and plant-associated prokaryotes.</title>
        <authorList>
            <person name="Whitman W."/>
        </authorList>
    </citation>
    <scope>NUCLEOTIDE SEQUENCE [LARGE SCALE GENOMIC DNA]</scope>
    <source>
        <strain evidence="7 8">SCZa-39</strain>
    </source>
</reference>
<comment type="catalytic activity">
    <reaction evidence="6">
        <text>2 D-glyceraldehyde 3-phosphate = 4-(hydroxymethyl)-2-furancarboxaldehyde phosphate + phosphate + 2 H2O</text>
        <dbReference type="Rhea" id="RHEA:43536"/>
        <dbReference type="ChEBI" id="CHEBI:15377"/>
        <dbReference type="ChEBI" id="CHEBI:43474"/>
        <dbReference type="ChEBI" id="CHEBI:59776"/>
        <dbReference type="ChEBI" id="CHEBI:83407"/>
        <dbReference type="EC" id="4.2.3.153"/>
    </reaction>
</comment>
<proteinExistence type="predicted"/>
<evidence type="ECO:0000256" key="6">
    <source>
        <dbReference type="ARBA" id="ARBA00047628"/>
    </source>
</evidence>
<evidence type="ECO:0000256" key="3">
    <source>
        <dbReference type="ARBA" id="ARBA00023239"/>
    </source>
</evidence>
<evidence type="ECO:0000256" key="1">
    <source>
        <dbReference type="ARBA" id="ARBA00003810"/>
    </source>
</evidence>
<dbReference type="PIRSF" id="PIRSF015957">
    <property type="entry name" value="UCP015957"/>
    <property type="match status" value="1"/>
</dbReference>
<evidence type="ECO:0000256" key="5">
    <source>
        <dbReference type="ARBA" id="ARBA00032523"/>
    </source>
</evidence>
<keyword evidence="8" id="KW-1185">Reference proteome</keyword>
<evidence type="ECO:0000313" key="7">
    <source>
        <dbReference type="EMBL" id="PVX77062.1"/>
    </source>
</evidence>
<dbReference type="Proteomes" id="UP000245712">
    <property type="component" value="Unassembled WGS sequence"/>
</dbReference>
<dbReference type="EMBL" id="QEOB01000015">
    <property type="protein sequence ID" value="PVX77062.1"/>
    <property type="molecule type" value="Genomic_DNA"/>
</dbReference>
<accession>A0ABX5KH32</accession>
<evidence type="ECO:0000313" key="8">
    <source>
        <dbReference type="Proteomes" id="UP000245712"/>
    </source>
</evidence>
<dbReference type="RefSeq" id="WP_116613029.1">
    <property type="nucleotide sequence ID" value="NZ_CAJZAT010000174.1"/>
</dbReference>
<dbReference type="NCBIfam" id="NF002574">
    <property type="entry name" value="PRK02227.1-2"/>
    <property type="match status" value="1"/>
</dbReference>
<dbReference type="SUPFAM" id="SSF51366">
    <property type="entry name" value="Ribulose-phoshate binding barrel"/>
    <property type="match status" value="1"/>
</dbReference>
<dbReference type="InterPro" id="IPR011060">
    <property type="entry name" value="RibuloseP-bd_barrel"/>
</dbReference>
<comment type="caution">
    <text evidence="7">The sequence shown here is derived from an EMBL/GenBank/DDBJ whole genome shotgun (WGS) entry which is preliminary data.</text>
</comment>
<sequence length="251" mass="26070">MTALLASVRSHDEALDAVAAGAELIDLKEPDAGALGGLAINDIAHIVRTLRARYPVKPISATIGDVPAHALDEIAARVIEVGDAGVDYVKVGVSPGPAARRCLDMLASLPAAVVPVWLCDGEMNAELVEHALELGFVGMMFDTGGKDGSTLFDHVEAQTLAQWLRLAREHGVMGGIAGSLGWEQLEQIRALAPDVAGFRTALCVDGRRSRIDPQRVAQWVGALHSGSRDGGYAGGRAGVSLQSAAGLGARG</sequence>
<organism evidence="7 8">
    <name type="scientific">Paraburkholderia unamae</name>
    <dbReference type="NCBI Taxonomy" id="219649"/>
    <lineage>
        <taxon>Bacteria</taxon>
        <taxon>Pseudomonadati</taxon>
        <taxon>Pseudomonadota</taxon>
        <taxon>Betaproteobacteria</taxon>
        <taxon>Burkholderiales</taxon>
        <taxon>Burkholderiaceae</taxon>
        <taxon>Paraburkholderia</taxon>
    </lineage>
</organism>
<gene>
    <name evidence="7" type="ORF">C7402_115121</name>
</gene>
<keyword evidence="4" id="KW-0704">Schiff base</keyword>
<comment type="function">
    <text evidence="1">Catalyzes the formation of 4-(hydroxymethyl)-2-furancarboxaldehyde phosphate (4-HFC-P) from two molecules of glyceraldehyde-3-P (GA-3-P).</text>
</comment>
<dbReference type="EC" id="4.2.3.153" evidence="2"/>
<dbReference type="InterPro" id="IPR007565">
    <property type="entry name" value="4HFCP_synth"/>
</dbReference>
<evidence type="ECO:0000256" key="2">
    <source>
        <dbReference type="ARBA" id="ARBA00012553"/>
    </source>
</evidence>
<name>A0ABX5KH32_9BURK</name>
<evidence type="ECO:0000256" key="4">
    <source>
        <dbReference type="ARBA" id="ARBA00023270"/>
    </source>
</evidence>
<keyword evidence="3" id="KW-0456">Lyase</keyword>
<dbReference type="Pfam" id="PF04476">
    <property type="entry name" value="4HFCP_synth"/>
    <property type="match status" value="1"/>
</dbReference>